<dbReference type="InterPro" id="IPR001791">
    <property type="entry name" value="Laminin_G"/>
</dbReference>
<evidence type="ECO:0000313" key="6">
    <source>
        <dbReference type="Proteomes" id="UP000593892"/>
    </source>
</evidence>
<evidence type="ECO:0000256" key="2">
    <source>
        <dbReference type="ARBA" id="ARBA00023157"/>
    </source>
</evidence>
<dbReference type="KEGG" id="pfer:IRI77_08860"/>
<evidence type="ECO:0000256" key="3">
    <source>
        <dbReference type="SAM" id="SignalP"/>
    </source>
</evidence>
<feature type="domain" description="Laminin G" evidence="4">
    <location>
        <begin position="74"/>
        <end position="259"/>
    </location>
</feature>
<dbReference type="InterPro" id="IPR006558">
    <property type="entry name" value="LamG-like"/>
</dbReference>
<gene>
    <name evidence="5" type="ORF">IRI77_08860</name>
</gene>
<reference evidence="5 6" key="1">
    <citation type="submission" date="2020-10" db="EMBL/GenBank/DDBJ databases">
        <title>Complete genome sequence of Paludibaculum fermentans P105T, a facultatively anaerobic acidobacterium capable of dissimilatory Fe(III) reduction.</title>
        <authorList>
            <person name="Dedysh S.N."/>
            <person name="Beletsky A.V."/>
            <person name="Kulichevskaya I.S."/>
            <person name="Mardanov A.V."/>
            <person name="Ravin N.V."/>
        </authorList>
    </citation>
    <scope>NUCLEOTIDE SEQUENCE [LARGE SCALE GENOMIC DNA]</scope>
    <source>
        <strain evidence="5 6">P105</strain>
    </source>
</reference>
<organism evidence="5 6">
    <name type="scientific">Paludibaculum fermentans</name>
    <dbReference type="NCBI Taxonomy" id="1473598"/>
    <lineage>
        <taxon>Bacteria</taxon>
        <taxon>Pseudomonadati</taxon>
        <taxon>Acidobacteriota</taxon>
        <taxon>Terriglobia</taxon>
        <taxon>Bryobacterales</taxon>
        <taxon>Bryobacteraceae</taxon>
        <taxon>Paludibaculum</taxon>
    </lineage>
</organism>
<feature type="chain" id="PRO_5032332955" evidence="3">
    <location>
        <begin position="19"/>
        <end position="486"/>
    </location>
</feature>
<sequence length="486" mass="49225">MMRFAQLVLALSVAPLLAAQTQFSTDLLAMKPIGYWPLHGNANDASGHGAAGSPGSNLTFTGAVGPLGSGAAPAAVFDSSGPSFVTIPAPSSSALNLDALHPMTILAWIRTIRQTPGDMIVAAKFDPQAATGWGLLVDNGSLGAPQAGGRLALVFVSGDNLTLSVESTISVNDGGWHLVAATYDGSGKASGVRLYSDGVPLAMTTVVDNISAGPIQSSAPFTIGGAANGDDAFEGNVNEVAVFSTVLTPEQNLQLMLGAPGLRRILGQFAFGGGWASALYFSNTSTAALTIPVSFTGDDGKPMTVPSIGGSSQAIHLEPGASAVIEAPNVGSLVQGYVTAYLPVGITGYGVFRQSTPGAPDQEAVVQFAGVGGQFQMLVYDDRNSLISAAAILNPSPVATTVGITATDENGKVIGTASVDLPPFGKLATTLRSLPGLEQFAGNRGTVQFAVTKPTNFTGSVSVLGLRFNGTAITSIPAGGKARGDF</sequence>
<evidence type="ECO:0000259" key="4">
    <source>
        <dbReference type="PROSITE" id="PS50025"/>
    </source>
</evidence>
<keyword evidence="6" id="KW-1185">Reference proteome</keyword>
<dbReference type="AlphaFoldDB" id="A0A7S7NUG3"/>
<dbReference type="Pfam" id="PF13385">
    <property type="entry name" value="Laminin_G_3"/>
    <property type="match status" value="1"/>
</dbReference>
<dbReference type="Proteomes" id="UP000593892">
    <property type="component" value="Chromosome"/>
</dbReference>
<proteinExistence type="predicted"/>
<evidence type="ECO:0000256" key="1">
    <source>
        <dbReference type="ARBA" id="ARBA00022729"/>
    </source>
</evidence>
<dbReference type="PROSITE" id="PS50025">
    <property type="entry name" value="LAM_G_DOMAIN"/>
    <property type="match status" value="1"/>
</dbReference>
<keyword evidence="1 3" id="KW-0732">Signal</keyword>
<dbReference type="EMBL" id="CP063849">
    <property type="protein sequence ID" value="QOY90046.1"/>
    <property type="molecule type" value="Genomic_DNA"/>
</dbReference>
<dbReference type="Gene3D" id="2.60.120.200">
    <property type="match status" value="1"/>
</dbReference>
<dbReference type="SUPFAM" id="SSF49899">
    <property type="entry name" value="Concanavalin A-like lectins/glucanases"/>
    <property type="match status" value="1"/>
</dbReference>
<protein>
    <submittedName>
        <fullName evidence="5">LamG domain-containing protein</fullName>
    </submittedName>
</protein>
<evidence type="ECO:0000313" key="5">
    <source>
        <dbReference type="EMBL" id="QOY90046.1"/>
    </source>
</evidence>
<dbReference type="RefSeq" id="WP_194451708.1">
    <property type="nucleotide sequence ID" value="NZ_CP063849.1"/>
</dbReference>
<dbReference type="InterPro" id="IPR013320">
    <property type="entry name" value="ConA-like_dom_sf"/>
</dbReference>
<dbReference type="SMART" id="SM00560">
    <property type="entry name" value="LamGL"/>
    <property type="match status" value="1"/>
</dbReference>
<name>A0A7S7NUG3_PALFE</name>
<feature type="signal peptide" evidence="3">
    <location>
        <begin position="1"/>
        <end position="18"/>
    </location>
</feature>
<keyword evidence="2" id="KW-1015">Disulfide bond</keyword>
<accession>A0A7S7NUG3</accession>